<accession>A0ABW1ZEN2</accession>
<feature type="domain" description="HTH cro/C1-type" evidence="1">
    <location>
        <begin position="27"/>
        <end position="69"/>
    </location>
</feature>
<evidence type="ECO:0000313" key="2">
    <source>
        <dbReference type="EMBL" id="MFC6659319.1"/>
    </source>
</evidence>
<dbReference type="InterPro" id="IPR001387">
    <property type="entry name" value="Cro/C1-type_HTH"/>
</dbReference>
<protein>
    <submittedName>
        <fullName evidence="2">Multiprotein-bridging factor 1 family protein</fullName>
    </submittedName>
</protein>
<dbReference type="Pfam" id="PF01381">
    <property type="entry name" value="HTH_3"/>
    <property type="match status" value="1"/>
</dbReference>
<dbReference type="InterPro" id="IPR010982">
    <property type="entry name" value="Lambda_DNA-bd_dom_sf"/>
</dbReference>
<organism evidence="2 3">
    <name type="scientific">Deinococcus multiflagellatus</name>
    <dbReference type="NCBI Taxonomy" id="1656887"/>
    <lineage>
        <taxon>Bacteria</taxon>
        <taxon>Thermotogati</taxon>
        <taxon>Deinococcota</taxon>
        <taxon>Deinococci</taxon>
        <taxon>Deinococcales</taxon>
        <taxon>Deinococcaceae</taxon>
        <taxon>Deinococcus</taxon>
    </lineage>
</organism>
<dbReference type="CDD" id="cd00093">
    <property type="entry name" value="HTH_XRE"/>
    <property type="match status" value="1"/>
</dbReference>
<gene>
    <name evidence="2" type="ORF">ACFP90_02275</name>
</gene>
<sequence length="77" mass="8674">MPETPSTLRELRERTVNPETGKAFTGEEIARKLSVSTNTYFRWEWGQSVPNGINLMRLEKILPGSTHTLVDVEAQSA</sequence>
<dbReference type="Gene3D" id="1.10.260.40">
    <property type="entry name" value="lambda repressor-like DNA-binding domains"/>
    <property type="match status" value="1"/>
</dbReference>
<dbReference type="PROSITE" id="PS50943">
    <property type="entry name" value="HTH_CROC1"/>
    <property type="match status" value="1"/>
</dbReference>
<dbReference type="EMBL" id="JBHSWB010000001">
    <property type="protein sequence ID" value="MFC6659319.1"/>
    <property type="molecule type" value="Genomic_DNA"/>
</dbReference>
<dbReference type="RefSeq" id="WP_224604513.1">
    <property type="nucleotide sequence ID" value="NZ_JAIQXV010000001.1"/>
</dbReference>
<evidence type="ECO:0000313" key="3">
    <source>
        <dbReference type="Proteomes" id="UP001596317"/>
    </source>
</evidence>
<keyword evidence="3" id="KW-1185">Reference proteome</keyword>
<dbReference type="Proteomes" id="UP001596317">
    <property type="component" value="Unassembled WGS sequence"/>
</dbReference>
<dbReference type="SUPFAM" id="SSF47413">
    <property type="entry name" value="lambda repressor-like DNA-binding domains"/>
    <property type="match status" value="1"/>
</dbReference>
<reference evidence="3" key="1">
    <citation type="journal article" date="2019" name="Int. J. Syst. Evol. Microbiol.">
        <title>The Global Catalogue of Microorganisms (GCM) 10K type strain sequencing project: providing services to taxonomists for standard genome sequencing and annotation.</title>
        <authorList>
            <consortium name="The Broad Institute Genomics Platform"/>
            <consortium name="The Broad Institute Genome Sequencing Center for Infectious Disease"/>
            <person name="Wu L."/>
            <person name="Ma J."/>
        </authorList>
    </citation>
    <scope>NUCLEOTIDE SEQUENCE [LARGE SCALE GENOMIC DNA]</scope>
    <source>
        <strain evidence="3">CCUG 63830</strain>
    </source>
</reference>
<proteinExistence type="predicted"/>
<name>A0ABW1ZEN2_9DEIO</name>
<evidence type="ECO:0000259" key="1">
    <source>
        <dbReference type="PROSITE" id="PS50943"/>
    </source>
</evidence>
<comment type="caution">
    <text evidence="2">The sequence shown here is derived from an EMBL/GenBank/DDBJ whole genome shotgun (WGS) entry which is preliminary data.</text>
</comment>